<feature type="active site" description="Tele-phosphohistidine intermediate" evidence="1">
    <location>
        <position position="10"/>
    </location>
</feature>
<evidence type="ECO:0000313" key="4">
    <source>
        <dbReference type="Proteomes" id="UP000767446"/>
    </source>
</evidence>
<feature type="active site" description="Proton donor/acceptor" evidence="1">
    <location>
        <position position="85"/>
    </location>
</feature>
<sequence length="214" mass="23950">MGLTLYFLRHGQTDYSITGGYCGTPENDPGLTAAGMEMAQAFAEVYQHLPWRAAFVSPLRRAIQTAKPLCETVGMQMQLRDGLKEIAYGEWEGLHPQVVNQKFHDEYVQWLTDPAWNGPAGGERAVDIAHRSSRVIEEIEEKYAAGCILVVSHKATIRIMLCELLGIDVGRYRDRFDMPVAAVSIVEFTRRGPLFHAIALRSHLGEHLRSLPST</sequence>
<feature type="binding site" evidence="2">
    <location>
        <begin position="85"/>
        <end position="88"/>
    </location>
    <ligand>
        <name>substrate</name>
    </ligand>
</feature>
<evidence type="ECO:0000256" key="1">
    <source>
        <dbReference type="PIRSR" id="PIRSR613078-1"/>
    </source>
</evidence>
<name>A0A941GPP9_9CHRO</name>
<dbReference type="AlphaFoldDB" id="A0A941GPP9"/>
<evidence type="ECO:0000256" key="2">
    <source>
        <dbReference type="PIRSR" id="PIRSR613078-2"/>
    </source>
</evidence>
<organism evidence="3 4">
    <name type="scientific">Gomphosphaeria aponina SAG 52.96 = DSM 107014</name>
    <dbReference type="NCBI Taxonomy" id="1521640"/>
    <lineage>
        <taxon>Bacteria</taxon>
        <taxon>Bacillati</taxon>
        <taxon>Cyanobacteriota</taxon>
        <taxon>Cyanophyceae</taxon>
        <taxon>Oscillatoriophycideae</taxon>
        <taxon>Chroococcales</taxon>
        <taxon>Gomphosphaeriaceae</taxon>
        <taxon>Gomphosphaeria</taxon>
    </lineage>
</organism>
<dbReference type="InterPro" id="IPR013078">
    <property type="entry name" value="His_Pase_superF_clade-1"/>
</dbReference>
<dbReference type="Proteomes" id="UP000767446">
    <property type="component" value="Unassembled WGS sequence"/>
</dbReference>
<dbReference type="PANTHER" id="PTHR48100:SF1">
    <property type="entry name" value="HISTIDINE PHOSPHATASE FAMILY PROTEIN-RELATED"/>
    <property type="match status" value="1"/>
</dbReference>
<accession>A0A941GPP9</accession>
<dbReference type="InterPro" id="IPR029033">
    <property type="entry name" value="His_PPase_superfam"/>
</dbReference>
<protein>
    <submittedName>
        <fullName evidence="3">Histidine phosphatase family protein</fullName>
    </submittedName>
</protein>
<dbReference type="SUPFAM" id="SSF53254">
    <property type="entry name" value="Phosphoglycerate mutase-like"/>
    <property type="match status" value="1"/>
</dbReference>
<gene>
    <name evidence="3" type="ORF">DSM107014_06760</name>
</gene>
<dbReference type="EMBL" id="JADQBC010000036">
    <property type="protein sequence ID" value="MBR8827599.1"/>
    <property type="molecule type" value="Genomic_DNA"/>
</dbReference>
<dbReference type="GO" id="GO:0016791">
    <property type="term" value="F:phosphatase activity"/>
    <property type="evidence" value="ECO:0007669"/>
    <property type="project" value="TreeGrafter"/>
</dbReference>
<comment type="caution">
    <text evidence="3">The sequence shown here is derived from an EMBL/GenBank/DDBJ whole genome shotgun (WGS) entry which is preliminary data.</text>
</comment>
<dbReference type="PANTHER" id="PTHR48100">
    <property type="entry name" value="BROAD-SPECIFICITY PHOSPHATASE YOR283W-RELATED"/>
    <property type="match status" value="1"/>
</dbReference>
<dbReference type="Gene3D" id="3.40.50.1240">
    <property type="entry name" value="Phosphoglycerate mutase-like"/>
    <property type="match status" value="1"/>
</dbReference>
<dbReference type="GO" id="GO:0005737">
    <property type="term" value="C:cytoplasm"/>
    <property type="evidence" value="ECO:0007669"/>
    <property type="project" value="TreeGrafter"/>
</dbReference>
<reference evidence="3" key="1">
    <citation type="submission" date="2021-02" db="EMBL/GenBank/DDBJ databases">
        <title>Metagenome analyses of Stigonema ocellatum DSM 106950, Chlorogloea purpurea SAG 13.99 and Gomphosphaeria aponina DSM 107014.</title>
        <authorList>
            <person name="Marter P."/>
            <person name="Huang S."/>
        </authorList>
    </citation>
    <scope>NUCLEOTIDE SEQUENCE</scope>
    <source>
        <strain evidence="3">JP213</strain>
    </source>
</reference>
<dbReference type="CDD" id="cd07067">
    <property type="entry name" value="HP_PGM_like"/>
    <property type="match status" value="1"/>
</dbReference>
<proteinExistence type="predicted"/>
<dbReference type="InterPro" id="IPR050275">
    <property type="entry name" value="PGM_Phosphatase"/>
</dbReference>
<feature type="binding site" evidence="2">
    <location>
        <position position="61"/>
    </location>
    <ligand>
        <name>substrate</name>
    </ligand>
</feature>
<dbReference type="Pfam" id="PF00300">
    <property type="entry name" value="His_Phos_1"/>
    <property type="match status" value="1"/>
</dbReference>
<dbReference type="SMART" id="SM00855">
    <property type="entry name" value="PGAM"/>
    <property type="match status" value="1"/>
</dbReference>
<evidence type="ECO:0000313" key="3">
    <source>
        <dbReference type="EMBL" id="MBR8827599.1"/>
    </source>
</evidence>